<dbReference type="AlphaFoldDB" id="X0BE48"/>
<dbReference type="EMBL" id="JH658688">
    <property type="protein sequence ID" value="EXK76734.1"/>
    <property type="molecule type" value="Genomic_DNA"/>
</dbReference>
<sequence>MSGMLTNFAAKRRSVPGLHERRIAYAQLSANAKWYVQYKR</sequence>
<name>X0BE48_FUSOX</name>
<accession>X0BE48</accession>
<dbReference type="HOGENOM" id="CLU_3384808_0_0_1"/>
<protein>
    <submittedName>
        <fullName evidence="1">Uncharacterized protein</fullName>
    </submittedName>
</protein>
<reference evidence="1 2" key="1">
    <citation type="submission" date="2011-11" db="EMBL/GenBank/DDBJ databases">
        <title>The Genome Sequence of Fusarium oxysporum PHW815.</title>
        <authorList>
            <consortium name="The Broad Institute Genome Sequencing Platform"/>
            <person name="Ma L.-J."/>
            <person name="Gale L.R."/>
            <person name="Schwartz D.C."/>
            <person name="Zhou S."/>
            <person name="Corby-Kistler H."/>
            <person name="Young S.K."/>
            <person name="Zeng Q."/>
            <person name="Gargeya S."/>
            <person name="Fitzgerald M."/>
            <person name="Haas B."/>
            <person name="Abouelleil A."/>
            <person name="Alvarado L."/>
            <person name="Arachchi H.M."/>
            <person name="Berlin A."/>
            <person name="Brown A."/>
            <person name="Chapman S.B."/>
            <person name="Chen Z."/>
            <person name="Dunbar C."/>
            <person name="Freedman E."/>
            <person name="Gearin G."/>
            <person name="Goldberg J."/>
            <person name="Griggs A."/>
            <person name="Gujja S."/>
            <person name="Heiman D."/>
            <person name="Howarth C."/>
            <person name="Larson L."/>
            <person name="Lui A."/>
            <person name="MacDonald P.J.P."/>
            <person name="Montmayeur A."/>
            <person name="Murphy C."/>
            <person name="Neiman D."/>
            <person name="Pearson M."/>
            <person name="Priest M."/>
            <person name="Roberts A."/>
            <person name="Saif S."/>
            <person name="Shea T."/>
            <person name="Shenoy N."/>
            <person name="Sisk P."/>
            <person name="Stolte C."/>
            <person name="Sykes S."/>
            <person name="Wortman J."/>
            <person name="Nusbaum C."/>
            <person name="Birren B."/>
        </authorList>
    </citation>
    <scope>NUCLEOTIDE SEQUENCE [LARGE SCALE GENOMIC DNA]</scope>
    <source>
        <strain evidence="1 2">54005</strain>
    </source>
</reference>
<keyword evidence="2" id="KW-1185">Reference proteome</keyword>
<proteinExistence type="predicted"/>
<dbReference type="Proteomes" id="UP000030663">
    <property type="component" value="Unassembled WGS sequence"/>
</dbReference>
<organism evidence="1 2">
    <name type="scientific">Fusarium oxysporum f. sp. raphani 54005</name>
    <dbReference type="NCBI Taxonomy" id="1089458"/>
    <lineage>
        <taxon>Eukaryota</taxon>
        <taxon>Fungi</taxon>
        <taxon>Dikarya</taxon>
        <taxon>Ascomycota</taxon>
        <taxon>Pezizomycotina</taxon>
        <taxon>Sordariomycetes</taxon>
        <taxon>Hypocreomycetidae</taxon>
        <taxon>Hypocreales</taxon>
        <taxon>Nectriaceae</taxon>
        <taxon>Fusarium</taxon>
        <taxon>Fusarium oxysporum species complex</taxon>
    </lineage>
</organism>
<evidence type="ECO:0000313" key="2">
    <source>
        <dbReference type="Proteomes" id="UP000030663"/>
    </source>
</evidence>
<gene>
    <name evidence="1" type="ORF">FOQG_18537</name>
</gene>
<evidence type="ECO:0000313" key="1">
    <source>
        <dbReference type="EMBL" id="EXK76734.1"/>
    </source>
</evidence>